<dbReference type="EMBL" id="LYPA01000080">
    <property type="protein sequence ID" value="OBR62243.1"/>
    <property type="molecule type" value="Genomic_DNA"/>
</dbReference>
<proteinExistence type="predicted"/>
<accession>A0A1A5Y9J0</accession>
<dbReference type="AlphaFoldDB" id="A0A1A5Y9J0"/>
<comment type="caution">
    <text evidence="1">The sequence shown here is derived from an EMBL/GenBank/DDBJ whole genome shotgun (WGS) entry which is preliminary data.</text>
</comment>
<organism evidence="1 2">
    <name type="scientific">Paenibacillus oryzae</name>
    <dbReference type="NCBI Taxonomy" id="1844972"/>
    <lineage>
        <taxon>Bacteria</taxon>
        <taxon>Bacillati</taxon>
        <taxon>Bacillota</taxon>
        <taxon>Bacilli</taxon>
        <taxon>Bacillales</taxon>
        <taxon>Paenibacillaceae</taxon>
        <taxon>Paenibacillus</taxon>
    </lineage>
</organism>
<reference evidence="1 2" key="1">
    <citation type="submission" date="2016-05" db="EMBL/GenBank/DDBJ databases">
        <title>Paenibacillus oryzae. sp. nov., isolated from the rice root.</title>
        <authorList>
            <person name="Zhang J."/>
            <person name="Zhang X."/>
        </authorList>
    </citation>
    <scope>NUCLEOTIDE SEQUENCE [LARGE SCALE GENOMIC DNA]</scope>
    <source>
        <strain evidence="1 2">1DrF-4</strain>
    </source>
</reference>
<evidence type="ECO:0000313" key="1">
    <source>
        <dbReference type="EMBL" id="OBR62243.1"/>
    </source>
</evidence>
<protein>
    <submittedName>
        <fullName evidence="1">Uncharacterized protein</fullName>
    </submittedName>
</protein>
<evidence type="ECO:0000313" key="2">
    <source>
        <dbReference type="Proteomes" id="UP000092024"/>
    </source>
</evidence>
<dbReference type="OrthoDB" id="2608703at2"/>
<dbReference type="Proteomes" id="UP000092024">
    <property type="component" value="Unassembled WGS sequence"/>
</dbReference>
<gene>
    <name evidence="1" type="ORF">A7K91_01025</name>
</gene>
<dbReference type="InterPro" id="IPR049197">
    <property type="entry name" value="DUF6864"/>
</dbReference>
<keyword evidence="2" id="KW-1185">Reference proteome</keyword>
<dbReference type="RefSeq" id="WP_068687102.1">
    <property type="nucleotide sequence ID" value="NZ_LYPA01000080.1"/>
</dbReference>
<dbReference type="Pfam" id="PF21732">
    <property type="entry name" value="DUF6864"/>
    <property type="match status" value="1"/>
</dbReference>
<name>A0A1A5Y9J0_9BACL</name>
<sequence length="122" mass="13926">MKITSGSFEVVYHGRVFAYEMNPIEIVLSEENDPLVFVFCIEYDQERNDFTTDISLVKHNEVRITCINFPRGKPIGSSDMIHLGVMNNRKLSLRYEITVNSDASSWALVFTFYAGEGVPSHE</sequence>